<keyword evidence="5" id="KW-1185">Reference proteome</keyword>
<keyword evidence="1" id="KW-0238">DNA-binding</keyword>
<dbReference type="AlphaFoldDB" id="A0A6N7EJL6"/>
<dbReference type="EMBL" id="WHPC01000076">
    <property type="protein sequence ID" value="MPV38359.1"/>
    <property type="molecule type" value="Genomic_DNA"/>
</dbReference>
<dbReference type="Proteomes" id="UP000437709">
    <property type="component" value="Unassembled WGS sequence"/>
</dbReference>
<organism evidence="4 5">
    <name type="scientific">Georgenia subflava</name>
    <dbReference type="NCBI Taxonomy" id="1622177"/>
    <lineage>
        <taxon>Bacteria</taxon>
        <taxon>Bacillati</taxon>
        <taxon>Actinomycetota</taxon>
        <taxon>Actinomycetes</taxon>
        <taxon>Micrococcales</taxon>
        <taxon>Bogoriellaceae</taxon>
        <taxon>Georgenia</taxon>
    </lineage>
</organism>
<evidence type="ECO:0000256" key="1">
    <source>
        <dbReference type="PROSITE-ProRule" id="PRU01248"/>
    </source>
</evidence>
<feature type="domain" description="Core-binding (CB)" evidence="3">
    <location>
        <begin position="1"/>
        <end position="76"/>
    </location>
</feature>
<sequence>MRQTVRDYLRVRRALGHTLRGVERVLDGFVDHLPALHADTVTVEHALACATALAELSARSRALRLSAIPCFTRWTSTIDPSIEVPRAGCCRQAGPGPCRTSTPARRSVRCCGRPTICAQRSGPRASHTLIALIVRHRDTHRGGPRPRRHRPRPDQ</sequence>
<name>A0A6N7EJL6_9MICO</name>
<protein>
    <recommendedName>
        <fullName evidence="3">Core-binding (CB) domain-containing protein</fullName>
    </recommendedName>
</protein>
<accession>A0A6N7EJL6</accession>
<dbReference type="InterPro" id="IPR044068">
    <property type="entry name" value="CB"/>
</dbReference>
<feature type="region of interest" description="Disordered" evidence="2">
    <location>
        <begin position="136"/>
        <end position="155"/>
    </location>
</feature>
<evidence type="ECO:0000313" key="5">
    <source>
        <dbReference type="Proteomes" id="UP000437709"/>
    </source>
</evidence>
<gene>
    <name evidence="4" type="ORF">GB881_15165</name>
</gene>
<proteinExistence type="predicted"/>
<comment type="caution">
    <text evidence="4">The sequence shown here is derived from an EMBL/GenBank/DDBJ whole genome shotgun (WGS) entry which is preliminary data.</text>
</comment>
<evidence type="ECO:0000313" key="4">
    <source>
        <dbReference type="EMBL" id="MPV38359.1"/>
    </source>
</evidence>
<feature type="compositionally biased region" description="Basic residues" evidence="2">
    <location>
        <begin position="137"/>
        <end position="155"/>
    </location>
</feature>
<dbReference type="PROSITE" id="PS51900">
    <property type="entry name" value="CB"/>
    <property type="match status" value="1"/>
</dbReference>
<evidence type="ECO:0000259" key="3">
    <source>
        <dbReference type="PROSITE" id="PS51900"/>
    </source>
</evidence>
<dbReference type="GO" id="GO:0003677">
    <property type="term" value="F:DNA binding"/>
    <property type="evidence" value="ECO:0007669"/>
    <property type="project" value="UniProtKB-UniRule"/>
</dbReference>
<evidence type="ECO:0000256" key="2">
    <source>
        <dbReference type="SAM" id="MobiDB-lite"/>
    </source>
</evidence>
<reference evidence="4 5" key="1">
    <citation type="submission" date="2019-10" db="EMBL/GenBank/DDBJ databases">
        <title>Georgenia wutianyii sp. nov. and Georgenia yuyongxinii sp. nov. isolated from plateau pika (Ochotona curzoniae) in the Qinghai-Tibet plateau of China.</title>
        <authorList>
            <person name="Tian Z."/>
        </authorList>
    </citation>
    <scope>NUCLEOTIDE SEQUENCE [LARGE SCALE GENOMIC DNA]</scope>
    <source>
        <strain evidence="4 5">JCM 19765</strain>
    </source>
</reference>